<dbReference type="EMBL" id="WQMT02000009">
    <property type="protein sequence ID" value="KAG9219729.1"/>
    <property type="molecule type" value="Genomic_DNA"/>
</dbReference>
<reference evidence="1 2" key="1">
    <citation type="journal article" date="2021" name="Appl. Environ. Microbiol.">
        <title>Genetic linkage and physical mapping for an oyster mushroom Pleurotus cornucopiae and QTL analysis for the trait cap color.</title>
        <authorList>
            <person name="Zhang Y."/>
            <person name="Gao W."/>
            <person name="Sonnenberg A."/>
            <person name="Chen Q."/>
            <person name="Zhang J."/>
            <person name="Huang C."/>
        </authorList>
    </citation>
    <scope>NUCLEOTIDE SEQUENCE [LARGE SCALE GENOMIC DNA]</scope>
    <source>
        <strain evidence="1">CCMSSC00406</strain>
    </source>
</reference>
<sequence>MTSNNTIRVFGGSLESPDDYGYHFLETSRTHGNSEAGRTAPFGWRTTPTVPKSYGGSPTMLSAGPLFSPAPPASPFINPGSSPAVLDRQLPGYMHSQDRCRELEKEIELWNIKYNTLSLAYEKLVAAIPKVLEMLQGGGMSTLSGVGPTGAPSLSSLHQPDYPHVRFWTATSYRNREKNGFGKHTLATDESWTTMYLEDQNGKQADSGLRSSLNTFACGWWTAQDNAGKPPRIYSETDIATLQTFRHNLELEFPLLRLCDHHWKADEVWKQVFGMWVNRGKSKRKVKTEHADSTTLLLNADCPLPSDSQHTNELIKSGLQEGPPPKRARLSPSPELEYAEPAADSSIDKPTIIHPPLATKVANPLASIKLNISTIIAGVTTSPTPPRLASSLHPPRLPTPEETRQTDAMSTTPITLAADAIRPAEPLHMTAHDDNAKQGSSGDQGACATTSKYVLTARHRGPASEAVFEVPKGTTARSLCARQWKDSHPTGTKGDFERYYKGLTQDQMTVFRNLEKDMKKANKENKNRGTSATGGGELPLRLRRTGTANGVPLQVVSGPGTG</sequence>
<protein>
    <submittedName>
        <fullName evidence="1">Uncharacterized protein</fullName>
    </submittedName>
</protein>
<comment type="caution">
    <text evidence="1">The sequence shown here is derived from an EMBL/GenBank/DDBJ whole genome shotgun (WGS) entry which is preliminary data.</text>
</comment>
<evidence type="ECO:0000313" key="2">
    <source>
        <dbReference type="Proteomes" id="UP000824881"/>
    </source>
</evidence>
<proteinExistence type="predicted"/>
<keyword evidence="2" id="KW-1185">Reference proteome</keyword>
<name>A0ACB7IQF0_PLECO</name>
<organism evidence="1 2">
    <name type="scientific">Pleurotus cornucopiae</name>
    <name type="common">Cornucopia mushroom</name>
    <dbReference type="NCBI Taxonomy" id="5321"/>
    <lineage>
        <taxon>Eukaryota</taxon>
        <taxon>Fungi</taxon>
        <taxon>Dikarya</taxon>
        <taxon>Basidiomycota</taxon>
        <taxon>Agaricomycotina</taxon>
        <taxon>Agaricomycetes</taxon>
        <taxon>Agaricomycetidae</taxon>
        <taxon>Agaricales</taxon>
        <taxon>Pleurotineae</taxon>
        <taxon>Pleurotaceae</taxon>
        <taxon>Pleurotus</taxon>
    </lineage>
</organism>
<evidence type="ECO:0000313" key="1">
    <source>
        <dbReference type="EMBL" id="KAG9219729.1"/>
    </source>
</evidence>
<gene>
    <name evidence="1" type="ORF">CCMSSC00406_0010192</name>
</gene>
<accession>A0ACB7IQF0</accession>
<dbReference type="Proteomes" id="UP000824881">
    <property type="component" value="Unassembled WGS sequence"/>
</dbReference>